<proteinExistence type="predicted"/>
<reference evidence="3" key="2">
    <citation type="submission" date="2020-02" db="EMBL/GenBank/DDBJ databases">
        <authorList>
            <person name="Gilchrist C.L.M."/>
            <person name="Chooi Y.-H."/>
        </authorList>
    </citation>
    <scope>NUCLEOTIDE SEQUENCE</scope>
    <source>
        <strain evidence="3">MST-FP2251</strain>
    </source>
</reference>
<feature type="transmembrane region" description="Helical" evidence="1">
    <location>
        <begin position="152"/>
        <end position="177"/>
    </location>
</feature>
<keyword evidence="1" id="KW-0472">Membrane</keyword>
<gene>
    <name evidence="3" type="ORF">FE257_005667</name>
</gene>
<protein>
    <recommendedName>
        <fullName evidence="2">SigF-like NTF2-like domain-containing protein</fullName>
    </recommendedName>
</protein>
<accession>A0AAD4GNU2</accession>
<name>A0AAD4GNU2_ASPNN</name>
<feature type="domain" description="SigF-like NTF2-like" evidence="2">
    <location>
        <begin position="1"/>
        <end position="172"/>
    </location>
</feature>
<evidence type="ECO:0000256" key="1">
    <source>
        <dbReference type="SAM" id="Phobius"/>
    </source>
</evidence>
<evidence type="ECO:0000313" key="4">
    <source>
        <dbReference type="Proteomes" id="UP001194746"/>
    </source>
</evidence>
<sequence length="210" mass="24006">MENPPKEIEDVIRLLTQSPPDVQATTIDQYFHEDAIFVHPLCRTWSEPGGLWAMKKIYEWYKVMSPEIQLDVHSIAYDADNLKLYVTISQVFSIWLLLFHSSPVTLTTVLDLASREVSQKDGSTKKLYYITRQEDFYQTSELVKFATPCLAWLVYATQFFATIVCILGAYAFAPIMWTRAHALRSMQRILASLPYLGATQDTGDKPVVEA</sequence>
<reference evidence="3" key="1">
    <citation type="journal article" date="2019" name="Beilstein J. Org. Chem.">
        <title>Nanangenines: drimane sesquiterpenoids as the dominant metabolite cohort of a novel Australian fungus, Aspergillus nanangensis.</title>
        <authorList>
            <person name="Lacey H.J."/>
            <person name="Gilchrist C.L.M."/>
            <person name="Crombie A."/>
            <person name="Kalaitzis J.A."/>
            <person name="Vuong D."/>
            <person name="Rutledge P.J."/>
            <person name="Turner P."/>
            <person name="Pitt J.I."/>
            <person name="Lacey E."/>
            <person name="Chooi Y.H."/>
            <person name="Piggott A.M."/>
        </authorList>
    </citation>
    <scope>NUCLEOTIDE SEQUENCE</scope>
    <source>
        <strain evidence="3">MST-FP2251</strain>
    </source>
</reference>
<organism evidence="3 4">
    <name type="scientific">Aspergillus nanangensis</name>
    <dbReference type="NCBI Taxonomy" id="2582783"/>
    <lineage>
        <taxon>Eukaryota</taxon>
        <taxon>Fungi</taxon>
        <taxon>Dikarya</taxon>
        <taxon>Ascomycota</taxon>
        <taxon>Pezizomycotina</taxon>
        <taxon>Eurotiomycetes</taxon>
        <taxon>Eurotiomycetidae</taxon>
        <taxon>Eurotiales</taxon>
        <taxon>Aspergillaceae</taxon>
        <taxon>Aspergillus</taxon>
        <taxon>Aspergillus subgen. Circumdati</taxon>
    </lineage>
</organism>
<dbReference type="EMBL" id="VCAU01000246">
    <property type="protein sequence ID" value="KAF9882658.1"/>
    <property type="molecule type" value="Genomic_DNA"/>
</dbReference>
<evidence type="ECO:0000313" key="3">
    <source>
        <dbReference type="EMBL" id="KAF9882658.1"/>
    </source>
</evidence>
<keyword evidence="1" id="KW-0812">Transmembrane</keyword>
<evidence type="ECO:0000259" key="2">
    <source>
        <dbReference type="Pfam" id="PF24840"/>
    </source>
</evidence>
<dbReference type="AlphaFoldDB" id="A0AAD4GNU2"/>
<dbReference type="Proteomes" id="UP001194746">
    <property type="component" value="Unassembled WGS sequence"/>
</dbReference>
<dbReference type="Pfam" id="PF24840">
    <property type="entry name" value="NTF2_SigF"/>
    <property type="match status" value="1"/>
</dbReference>
<dbReference type="PANTHER" id="PTHR35393:SF1">
    <property type="entry name" value="SNOAL-LIKE DOMAIN-CONTAINING PROTEIN"/>
    <property type="match status" value="1"/>
</dbReference>
<dbReference type="PANTHER" id="PTHR35393">
    <property type="entry name" value="CHROMOSOME 1, WHOLE GENOME SHOTGUN SEQUENCE"/>
    <property type="match status" value="1"/>
</dbReference>
<comment type="caution">
    <text evidence="3">The sequence shown here is derived from an EMBL/GenBank/DDBJ whole genome shotgun (WGS) entry which is preliminary data.</text>
</comment>
<keyword evidence="4" id="KW-1185">Reference proteome</keyword>
<dbReference type="InterPro" id="IPR057514">
    <property type="entry name" value="NTF2_SigF"/>
</dbReference>
<keyword evidence="1" id="KW-1133">Transmembrane helix</keyword>